<organism evidence="1">
    <name type="scientific">Bionectria ochroleuca</name>
    <name type="common">Gliocladium roseum</name>
    <dbReference type="NCBI Taxonomy" id="29856"/>
    <lineage>
        <taxon>Eukaryota</taxon>
        <taxon>Fungi</taxon>
        <taxon>Dikarya</taxon>
        <taxon>Ascomycota</taxon>
        <taxon>Pezizomycotina</taxon>
        <taxon>Sordariomycetes</taxon>
        <taxon>Hypocreomycetidae</taxon>
        <taxon>Hypocreales</taxon>
        <taxon>Bionectriaceae</taxon>
        <taxon>Clonostachys</taxon>
    </lineage>
</organism>
<accession>A0A0B7KBW3</accession>
<dbReference type="AlphaFoldDB" id="A0A0B7KBW3"/>
<dbReference type="SUPFAM" id="SSF52540">
    <property type="entry name" value="P-loop containing nucleoside triphosphate hydrolases"/>
    <property type="match status" value="1"/>
</dbReference>
<dbReference type="EMBL" id="CDPU01000043">
    <property type="protein sequence ID" value="CEO54584.1"/>
    <property type="molecule type" value="Genomic_DNA"/>
</dbReference>
<sequence>MKTAGIPDRVVPMKVIVCGVQRTGTLSMRYALYQLGIHDCYHMHDVFENPSTDGPLWSRALKSKYAGGDPLLKEDWDLLLGNYQAVCDVPPAFFGPELAEIYPDAKVVILNRDPEKWYVSVLNSIHSKRTILDQLAVLFCLAFNPDTRAWMSFGLTMFKYGWPFDHRTEKEKAITWYKDIYKEFRERIPAERRIEFSVGEGWKPLCDFLELPVPKTRDCETGKLVEAPFPHLNDRFAFHTDNAQTQAAWMKAAVQNAWAFVGKATVLGGASFGGYLLWKSRLGGRF</sequence>
<dbReference type="InterPro" id="IPR027417">
    <property type="entry name" value="P-loop_NTPase"/>
</dbReference>
<evidence type="ECO:0000313" key="1">
    <source>
        <dbReference type="EMBL" id="CEO54584.1"/>
    </source>
</evidence>
<dbReference type="Pfam" id="PF17784">
    <property type="entry name" value="Sulfotransfer_4"/>
    <property type="match status" value="1"/>
</dbReference>
<evidence type="ECO:0008006" key="2">
    <source>
        <dbReference type="Google" id="ProtNLM"/>
    </source>
</evidence>
<reference evidence="1" key="1">
    <citation type="submission" date="2015-01" db="EMBL/GenBank/DDBJ databases">
        <authorList>
            <person name="Durling Mikael"/>
        </authorList>
    </citation>
    <scope>NUCLEOTIDE SEQUENCE</scope>
</reference>
<protein>
    <recommendedName>
        <fullName evidence="2">NAD dependent epimerase/dehydratase</fullName>
    </recommendedName>
</protein>
<dbReference type="PANTHER" id="PTHR36978:SF4">
    <property type="entry name" value="P-LOOP CONTAINING NUCLEOSIDE TRIPHOSPHATE HYDROLASE PROTEIN"/>
    <property type="match status" value="1"/>
</dbReference>
<name>A0A0B7KBW3_BIOOC</name>
<gene>
    <name evidence="1" type="ORF">BN869_000010642_1</name>
</gene>
<dbReference type="Gene3D" id="3.40.50.300">
    <property type="entry name" value="P-loop containing nucleotide triphosphate hydrolases"/>
    <property type="match status" value="1"/>
</dbReference>
<dbReference type="PANTHER" id="PTHR36978">
    <property type="entry name" value="P-LOOP CONTAINING NUCLEOTIDE TRIPHOSPHATE HYDROLASE"/>
    <property type="match status" value="1"/>
</dbReference>
<dbReference type="InterPro" id="IPR040632">
    <property type="entry name" value="Sulfotransfer_4"/>
</dbReference>
<proteinExistence type="predicted"/>